<evidence type="ECO:0000259" key="6">
    <source>
        <dbReference type="SMART" id="SM00822"/>
    </source>
</evidence>
<comment type="caution">
    <text evidence="7">The sequence shown here is derived from an EMBL/GenBank/DDBJ whole genome shotgun (WGS) entry which is preliminary data.</text>
</comment>
<keyword evidence="8" id="KW-1185">Reference proteome</keyword>
<protein>
    <submittedName>
        <fullName evidence="7">3alpha(Or 20beta)-hydroxysteroid dehydrogenase</fullName>
        <ecNumber evidence="7">1.1.1.53</ecNumber>
    </submittedName>
</protein>
<dbReference type="AlphaFoldDB" id="A0A940PTM7"/>
<dbReference type="SUPFAM" id="SSF51735">
    <property type="entry name" value="NAD(P)-binding Rossmann-fold domains"/>
    <property type="match status" value="1"/>
</dbReference>
<keyword evidence="2 7" id="KW-0560">Oxidoreductase</keyword>
<dbReference type="PRINTS" id="PR00081">
    <property type="entry name" value="GDHRDH"/>
</dbReference>
<dbReference type="Proteomes" id="UP000675163">
    <property type="component" value="Unassembled WGS sequence"/>
</dbReference>
<evidence type="ECO:0000313" key="8">
    <source>
        <dbReference type="Proteomes" id="UP000675163"/>
    </source>
</evidence>
<dbReference type="GO" id="GO:0047044">
    <property type="term" value="F:androstan-3-alpha,17-beta-diol dehydrogenase (NAD+) activity"/>
    <property type="evidence" value="ECO:0007669"/>
    <property type="project" value="UniProtKB-EC"/>
</dbReference>
<dbReference type="EMBL" id="JAFIDA010000001">
    <property type="protein sequence ID" value="MBP1326593.1"/>
    <property type="molecule type" value="Genomic_DNA"/>
</dbReference>
<dbReference type="InterPro" id="IPR057326">
    <property type="entry name" value="KR_dom"/>
</dbReference>
<dbReference type="InterPro" id="IPR020904">
    <property type="entry name" value="Sc_DH/Rdtase_CS"/>
</dbReference>
<reference evidence="7" key="1">
    <citation type="submission" date="2021-02" db="EMBL/GenBank/DDBJ databases">
        <title>Sequencing the genomes of 1000 actinobacteria strains.</title>
        <authorList>
            <person name="Klenk H.-P."/>
        </authorList>
    </citation>
    <scope>NUCLEOTIDE SEQUENCE</scope>
    <source>
        <strain evidence="7">DSM 22850</strain>
    </source>
</reference>
<evidence type="ECO:0000256" key="4">
    <source>
        <dbReference type="ARBA" id="ARBA00023098"/>
    </source>
</evidence>
<dbReference type="Gene3D" id="3.40.50.720">
    <property type="entry name" value="NAD(P)-binding Rossmann-like Domain"/>
    <property type="match status" value="1"/>
</dbReference>
<name>A0A940PTM7_9MICO</name>
<dbReference type="PANTHER" id="PTHR43180:SF28">
    <property type="entry name" value="NAD(P)-BINDING ROSSMANN-FOLD SUPERFAMILY PROTEIN"/>
    <property type="match status" value="1"/>
</dbReference>
<keyword evidence="5" id="KW-0753">Steroid metabolism</keyword>
<dbReference type="InterPro" id="IPR002347">
    <property type="entry name" value="SDR_fam"/>
</dbReference>
<proteinExistence type="inferred from homology"/>
<keyword evidence="3" id="KW-0520">NAD</keyword>
<dbReference type="EC" id="1.1.1.53" evidence="7"/>
<dbReference type="InterPro" id="IPR036291">
    <property type="entry name" value="NAD(P)-bd_dom_sf"/>
</dbReference>
<evidence type="ECO:0000256" key="2">
    <source>
        <dbReference type="ARBA" id="ARBA00023002"/>
    </source>
</evidence>
<organism evidence="7 8">
    <name type="scientific">Leucobacter exalbidus</name>
    <dbReference type="NCBI Taxonomy" id="662960"/>
    <lineage>
        <taxon>Bacteria</taxon>
        <taxon>Bacillati</taxon>
        <taxon>Actinomycetota</taxon>
        <taxon>Actinomycetes</taxon>
        <taxon>Micrococcales</taxon>
        <taxon>Microbacteriaceae</taxon>
        <taxon>Leucobacter</taxon>
    </lineage>
</organism>
<gene>
    <name evidence="7" type="ORF">JOF28_001825</name>
</gene>
<evidence type="ECO:0000313" key="7">
    <source>
        <dbReference type="EMBL" id="MBP1326593.1"/>
    </source>
</evidence>
<keyword evidence="4" id="KW-0443">Lipid metabolism</keyword>
<dbReference type="Pfam" id="PF13561">
    <property type="entry name" value="adh_short_C2"/>
    <property type="match status" value="1"/>
</dbReference>
<comment type="similarity">
    <text evidence="1">Belongs to the short-chain dehydrogenases/reductases (SDR) family.</text>
</comment>
<evidence type="ECO:0000256" key="5">
    <source>
        <dbReference type="ARBA" id="ARBA00023221"/>
    </source>
</evidence>
<sequence length="250" mass="25468">MSNRLAGKVALVTGAASGMGASHARAFVSHGAKVVLADISDEAGQALAAELGDNARYIHLNVTDADEWAAAVAFTVAEFGALNVLVNNAGILDSGALGAFTIEQWNRTLAINLTGPFLGTTAALEALKASAPSSIVNISSAAGLEGIAAMHAYTASKFGVRGLTKSTSLELASSRVRVNSVHPGAVQTPMTAFGKEQPAIDFTESTMTRDAAPAEISALVVYLASDESSFSTGAEFVVDGGITAGKDYGF</sequence>
<dbReference type="PANTHER" id="PTHR43180">
    <property type="entry name" value="3-OXOACYL-(ACYL-CARRIER-PROTEIN) REDUCTASE (AFU_ORTHOLOGUE AFUA_6G11210)"/>
    <property type="match status" value="1"/>
</dbReference>
<dbReference type="GO" id="GO:0008202">
    <property type="term" value="P:steroid metabolic process"/>
    <property type="evidence" value="ECO:0007669"/>
    <property type="project" value="UniProtKB-KW"/>
</dbReference>
<dbReference type="FunFam" id="3.40.50.720:FF:000084">
    <property type="entry name" value="Short-chain dehydrogenase reductase"/>
    <property type="match status" value="1"/>
</dbReference>
<dbReference type="PROSITE" id="PS00061">
    <property type="entry name" value="ADH_SHORT"/>
    <property type="match status" value="1"/>
</dbReference>
<evidence type="ECO:0000256" key="1">
    <source>
        <dbReference type="ARBA" id="ARBA00006484"/>
    </source>
</evidence>
<dbReference type="RefSeq" id="WP_209705473.1">
    <property type="nucleotide sequence ID" value="NZ_JAFIDA010000001.1"/>
</dbReference>
<dbReference type="PRINTS" id="PR00080">
    <property type="entry name" value="SDRFAMILY"/>
</dbReference>
<feature type="domain" description="Ketoreductase" evidence="6">
    <location>
        <begin position="8"/>
        <end position="175"/>
    </location>
</feature>
<dbReference type="SMART" id="SM00822">
    <property type="entry name" value="PKS_KR"/>
    <property type="match status" value="1"/>
</dbReference>
<evidence type="ECO:0000256" key="3">
    <source>
        <dbReference type="ARBA" id="ARBA00023027"/>
    </source>
</evidence>
<accession>A0A940PTM7</accession>